<proteinExistence type="predicted"/>
<sequence length="107" mass="11868">MGDGCTHLRLDVVTNNWHTGLGELVSPFRCACNEDRKCIDKANARIDCTLCVEARCLLGSHGQVAHQHVHFALTEHSDDIYWLCIGLGDHLAVVLAETIKRVTALHH</sequence>
<name>A0A6J7IV23_9ZZZZ</name>
<accession>A0A6J7IV23</accession>
<dbReference type="EMBL" id="CAFBMR010000177">
    <property type="protein sequence ID" value="CAB4934172.1"/>
    <property type="molecule type" value="Genomic_DNA"/>
</dbReference>
<dbReference type="AlphaFoldDB" id="A0A6J7IV23"/>
<protein>
    <submittedName>
        <fullName evidence="1">Unannotated protein</fullName>
    </submittedName>
</protein>
<reference evidence="1" key="1">
    <citation type="submission" date="2020-05" db="EMBL/GenBank/DDBJ databases">
        <authorList>
            <person name="Chiriac C."/>
            <person name="Salcher M."/>
            <person name="Ghai R."/>
            <person name="Kavagutti S V."/>
        </authorList>
    </citation>
    <scope>NUCLEOTIDE SEQUENCE</scope>
</reference>
<gene>
    <name evidence="1" type="ORF">UFOPK3610_02099</name>
</gene>
<organism evidence="1">
    <name type="scientific">freshwater metagenome</name>
    <dbReference type="NCBI Taxonomy" id="449393"/>
    <lineage>
        <taxon>unclassified sequences</taxon>
        <taxon>metagenomes</taxon>
        <taxon>ecological metagenomes</taxon>
    </lineage>
</organism>
<evidence type="ECO:0000313" key="1">
    <source>
        <dbReference type="EMBL" id="CAB4934172.1"/>
    </source>
</evidence>